<evidence type="ECO:0000313" key="5">
    <source>
        <dbReference type="EMBL" id="MBM3227030.1"/>
    </source>
</evidence>
<dbReference type="GO" id="GO:0006281">
    <property type="term" value="P:DNA repair"/>
    <property type="evidence" value="ECO:0007669"/>
    <property type="project" value="TreeGrafter"/>
</dbReference>
<dbReference type="InterPro" id="IPR023214">
    <property type="entry name" value="HAD_sf"/>
</dbReference>
<dbReference type="InterPro" id="IPR036412">
    <property type="entry name" value="HAD-like_sf"/>
</dbReference>
<keyword evidence="5" id="KW-0378">Hydrolase</keyword>
<evidence type="ECO:0000256" key="2">
    <source>
        <dbReference type="ARBA" id="ARBA00004818"/>
    </source>
</evidence>
<dbReference type="SFLD" id="SFLDS00003">
    <property type="entry name" value="Haloacid_Dehalogenase"/>
    <property type="match status" value="1"/>
</dbReference>
<dbReference type="SUPFAM" id="SSF56784">
    <property type="entry name" value="HAD-like"/>
    <property type="match status" value="1"/>
</dbReference>
<dbReference type="NCBIfam" id="TIGR01549">
    <property type="entry name" value="HAD-SF-IA-v1"/>
    <property type="match status" value="1"/>
</dbReference>
<dbReference type="PANTHER" id="PTHR43434:SF1">
    <property type="entry name" value="PHOSPHOGLYCOLATE PHOSPHATASE"/>
    <property type="match status" value="1"/>
</dbReference>
<gene>
    <name evidence="5" type="ORF">FJZ47_24960</name>
</gene>
<reference evidence="5" key="1">
    <citation type="submission" date="2019-03" db="EMBL/GenBank/DDBJ databases">
        <title>Lake Tanganyika Metagenome-Assembled Genomes (MAGs).</title>
        <authorList>
            <person name="Tran P."/>
        </authorList>
    </citation>
    <scope>NUCLEOTIDE SEQUENCE</scope>
    <source>
        <strain evidence="5">K_DeepCast_65m_m2_066</strain>
    </source>
</reference>
<dbReference type="InterPro" id="IPR023198">
    <property type="entry name" value="PGP-like_dom2"/>
</dbReference>
<evidence type="ECO:0000256" key="3">
    <source>
        <dbReference type="ARBA" id="ARBA00006171"/>
    </source>
</evidence>
<dbReference type="Proteomes" id="UP000712673">
    <property type="component" value="Unassembled WGS sequence"/>
</dbReference>
<dbReference type="InterPro" id="IPR041492">
    <property type="entry name" value="HAD_2"/>
</dbReference>
<accession>A0A937W7A8</accession>
<comment type="similarity">
    <text evidence="3">Belongs to the HAD-like hydrolase superfamily. CbbY/CbbZ/Gph/YieH family.</text>
</comment>
<proteinExistence type="inferred from homology"/>
<dbReference type="EMBL" id="VGLS01001157">
    <property type="protein sequence ID" value="MBM3227030.1"/>
    <property type="molecule type" value="Genomic_DNA"/>
</dbReference>
<dbReference type="Gene3D" id="3.40.50.1000">
    <property type="entry name" value="HAD superfamily/HAD-like"/>
    <property type="match status" value="1"/>
</dbReference>
<dbReference type="Pfam" id="PF13419">
    <property type="entry name" value="HAD_2"/>
    <property type="match status" value="1"/>
</dbReference>
<protein>
    <recommendedName>
        <fullName evidence="4">phosphoglycolate phosphatase</fullName>
        <ecNumber evidence="4">3.1.3.18</ecNumber>
    </recommendedName>
</protein>
<dbReference type="EC" id="3.1.3.18" evidence="4"/>
<dbReference type="PRINTS" id="PR00413">
    <property type="entry name" value="HADHALOGNASE"/>
</dbReference>
<dbReference type="InterPro" id="IPR050155">
    <property type="entry name" value="HAD-like_hydrolase_sf"/>
</dbReference>
<organism evidence="5 6">
    <name type="scientific">Tectimicrobiota bacterium</name>
    <dbReference type="NCBI Taxonomy" id="2528274"/>
    <lineage>
        <taxon>Bacteria</taxon>
        <taxon>Pseudomonadati</taxon>
        <taxon>Nitrospinota/Tectimicrobiota group</taxon>
        <taxon>Candidatus Tectimicrobiota</taxon>
    </lineage>
</organism>
<evidence type="ECO:0000256" key="4">
    <source>
        <dbReference type="ARBA" id="ARBA00013078"/>
    </source>
</evidence>
<dbReference type="PANTHER" id="PTHR43434">
    <property type="entry name" value="PHOSPHOGLYCOLATE PHOSPHATASE"/>
    <property type="match status" value="1"/>
</dbReference>
<dbReference type="AlphaFoldDB" id="A0A937W7A8"/>
<dbReference type="Gene3D" id="1.10.150.240">
    <property type="entry name" value="Putative phosphatase, domain 2"/>
    <property type="match status" value="1"/>
</dbReference>
<comment type="caution">
    <text evidence="5">The sequence shown here is derived from an EMBL/GenBank/DDBJ whole genome shotgun (WGS) entry which is preliminary data.</text>
</comment>
<name>A0A937W7A8_UNCTE</name>
<comment type="catalytic activity">
    <reaction evidence="1">
        <text>2-phosphoglycolate + H2O = glycolate + phosphate</text>
        <dbReference type="Rhea" id="RHEA:14369"/>
        <dbReference type="ChEBI" id="CHEBI:15377"/>
        <dbReference type="ChEBI" id="CHEBI:29805"/>
        <dbReference type="ChEBI" id="CHEBI:43474"/>
        <dbReference type="ChEBI" id="CHEBI:58033"/>
        <dbReference type="EC" id="3.1.3.18"/>
    </reaction>
</comment>
<sequence>MIQAIVCDFDFTLADSSPGIVLSANAALTSLGLPAAPDEQIRMTIGLSLSETFHLLTGIHEQDMAAEFTRRFVAHADQVMHGLTTMYPWVMETVQALRATGHRLGIVSSKYRYRIERLLAEHGFAPHFEIVVGGEDVSRPKPHPEALLLALERLGLMASEVLYVGDHPVDAQAA</sequence>
<comment type="pathway">
    <text evidence="2">Organic acid metabolism; glycolate biosynthesis; glycolate from 2-phosphoglycolate: step 1/1.</text>
</comment>
<evidence type="ECO:0000313" key="6">
    <source>
        <dbReference type="Proteomes" id="UP000712673"/>
    </source>
</evidence>
<dbReference type="InterPro" id="IPR006439">
    <property type="entry name" value="HAD-SF_hydro_IA"/>
</dbReference>
<dbReference type="SFLD" id="SFLDG01129">
    <property type="entry name" value="C1.5:_HAD__Beta-PGM__Phosphata"/>
    <property type="match status" value="1"/>
</dbReference>
<dbReference type="GO" id="GO:0008967">
    <property type="term" value="F:phosphoglycolate phosphatase activity"/>
    <property type="evidence" value="ECO:0007669"/>
    <property type="project" value="UniProtKB-EC"/>
</dbReference>
<feature type="non-terminal residue" evidence="5">
    <location>
        <position position="174"/>
    </location>
</feature>
<evidence type="ECO:0000256" key="1">
    <source>
        <dbReference type="ARBA" id="ARBA00000830"/>
    </source>
</evidence>